<protein>
    <recommendedName>
        <fullName evidence="2">V-type ATP synthase subunit H</fullName>
    </recommendedName>
</protein>
<gene>
    <name evidence="1" type="ORF">SDC9_46733</name>
</gene>
<name>A0A644WAG9_9ZZZZ</name>
<proteinExistence type="predicted"/>
<organism evidence="1">
    <name type="scientific">bioreactor metagenome</name>
    <dbReference type="NCBI Taxonomy" id="1076179"/>
    <lineage>
        <taxon>unclassified sequences</taxon>
        <taxon>metagenomes</taxon>
        <taxon>ecological metagenomes</taxon>
    </lineage>
</organism>
<sequence>MSIEVMKIVTEAEQMAQERKMETLAKAKKIVSDAERDGQKLLTSRIEAAQTQVKLLMTRAEEQAAINEQEIFRETGKKCDELRLAAEKRLPAAAEFIIRRVVNV</sequence>
<evidence type="ECO:0000313" key="1">
    <source>
        <dbReference type="EMBL" id="MPM00507.1"/>
    </source>
</evidence>
<dbReference type="AlphaFoldDB" id="A0A644WAG9"/>
<reference evidence="1" key="1">
    <citation type="submission" date="2019-08" db="EMBL/GenBank/DDBJ databases">
        <authorList>
            <person name="Kucharzyk K."/>
            <person name="Murdoch R.W."/>
            <person name="Higgins S."/>
            <person name="Loffler F."/>
        </authorList>
    </citation>
    <scope>NUCLEOTIDE SEQUENCE</scope>
</reference>
<evidence type="ECO:0008006" key="2">
    <source>
        <dbReference type="Google" id="ProtNLM"/>
    </source>
</evidence>
<comment type="caution">
    <text evidence="1">The sequence shown here is derived from an EMBL/GenBank/DDBJ whole genome shotgun (WGS) entry which is preliminary data.</text>
</comment>
<accession>A0A644WAG9</accession>
<dbReference type="EMBL" id="VSSQ01000734">
    <property type="protein sequence ID" value="MPM00507.1"/>
    <property type="molecule type" value="Genomic_DNA"/>
</dbReference>
<dbReference type="Gene3D" id="1.20.5.2950">
    <property type="match status" value="1"/>
</dbReference>